<evidence type="ECO:0000256" key="5">
    <source>
        <dbReference type="ARBA" id="ARBA00022824"/>
    </source>
</evidence>
<dbReference type="AlphaFoldDB" id="A0AAV9NAH3"/>
<feature type="region of interest" description="Disordered" evidence="9">
    <location>
        <begin position="107"/>
        <end position="133"/>
    </location>
</feature>
<comment type="similarity">
    <text evidence="2">Belongs to the sphingosine N-acyltransferase family.</text>
</comment>
<accession>A0AAV9NAH3</accession>
<comment type="caution">
    <text evidence="12">The sequence shown here is derived from an EMBL/GenBank/DDBJ whole genome shotgun (WGS) entry which is preliminary data.</text>
</comment>
<dbReference type="EMBL" id="JAVRRD010000015">
    <property type="protein sequence ID" value="KAK5051572.1"/>
    <property type="molecule type" value="Genomic_DNA"/>
</dbReference>
<dbReference type="InterPro" id="IPR016439">
    <property type="entry name" value="Lag1/Lac1-like"/>
</dbReference>
<dbReference type="PANTHER" id="PTHR12560">
    <property type="entry name" value="LONGEVITY ASSURANCE FACTOR 1 LAG1"/>
    <property type="match status" value="1"/>
</dbReference>
<reference evidence="12 13" key="1">
    <citation type="submission" date="2023-08" db="EMBL/GenBank/DDBJ databases">
        <title>Black Yeasts Isolated from many extreme environments.</title>
        <authorList>
            <person name="Coleine C."/>
            <person name="Stajich J.E."/>
            <person name="Selbmann L."/>
        </authorList>
    </citation>
    <scope>NUCLEOTIDE SEQUENCE [LARGE SCALE GENOMIC DNA]</scope>
    <source>
        <strain evidence="12 13">CCFEE 5792</strain>
    </source>
</reference>
<protein>
    <recommendedName>
        <fullName evidence="11">TLC domain-containing protein</fullName>
    </recommendedName>
</protein>
<keyword evidence="6 10" id="KW-1133">Transmembrane helix</keyword>
<evidence type="ECO:0000256" key="10">
    <source>
        <dbReference type="SAM" id="Phobius"/>
    </source>
</evidence>
<evidence type="ECO:0000256" key="2">
    <source>
        <dbReference type="ARBA" id="ARBA00009808"/>
    </source>
</evidence>
<evidence type="ECO:0000313" key="13">
    <source>
        <dbReference type="Proteomes" id="UP001358417"/>
    </source>
</evidence>
<dbReference type="GO" id="GO:0005789">
    <property type="term" value="C:endoplasmic reticulum membrane"/>
    <property type="evidence" value="ECO:0007669"/>
    <property type="project" value="UniProtKB-SubCell"/>
</dbReference>
<feature type="transmembrane region" description="Helical" evidence="10">
    <location>
        <begin position="66"/>
        <end position="91"/>
    </location>
</feature>
<feature type="compositionally biased region" description="Acidic residues" evidence="9">
    <location>
        <begin position="107"/>
        <end position="116"/>
    </location>
</feature>
<dbReference type="RefSeq" id="XP_064705799.1">
    <property type="nucleotide sequence ID" value="XM_064846819.1"/>
</dbReference>
<comment type="subcellular location">
    <subcellularLocation>
        <location evidence="1">Endoplasmic reticulum membrane</location>
        <topology evidence="1">Multi-pass membrane protein</topology>
    </subcellularLocation>
</comment>
<keyword evidence="5" id="KW-0256">Endoplasmic reticulum</keyword>
<dbReference type="InterPro" id="IPR006634">
    <property type="entry name" value="TLC-dom"/>
</dbReference>
<proteinExistence type="inferred from homology"/>
<dbReference type="Proteomes" id="UP001358417">
    <property type="component" value="Unassembled WGS sequence"/>
</dbReference>
<evidence type="ECO:0000256" key="4">
    <source>
        <dbReference type="ARBA" id="ARBA00022692"/>
    </source>
</evidence>
<evidence type="ECO:0000256" key="7">
    <source>
        <dbReference type="ARBA" id="ARBA00023136"/>
    </source>
</evidence>
<name>A0AAV9NAH3_9EURO</name>
<dbReference type="PANTHER" id="PTHR12560:SF11">
    <property type="entry name" value="CERAMIDE SYNTHASE LAC1-RELATED"/>
    <property type="match status" value="1"/>
</dbReference>
<keyword evidence="8" id="KW-0325">Glycoprotein</keyword>
<dbReference type="Pfam" id="PF03798">
    <property type="entry name" value="TRAM_LAG1_CLN8"/>
    <property type="match status" value="1"/>
</dbReference>
<dbReference type="GeneID" id="89971418"/>
<gene>
    <name evidence="12" type="ORF">LTR84_003224</name>
</gene>
<evidence type="ECO:0000256" key="3">
    <source>
        <dbReference type="ARBA" id="ARBA00022679"/>
    </source>
</evidence>
<keyword evidence="13" id="KW-1185">Reference proteome</keyword>
<dbReference type="GO" id="GO:0046513">
    <property type="term" value="P:ceramide biosynthetic process"/>
    <property type="evidence" value="ECO:0007669"/>
    <property type="project" value="InterPro"/>
</dbReference>
<keyword evidence="3" id="KW-0808">Transferase</keyword>
<evidence type="ECO:0000259" key="11">
    <source>
        <dbReference type="Pfam" id="PF03798"/>
    </source>
</evidence>
<evidence type="ECO:0000313" key="12">
    <source>
        <dbReference type="EMBL" id="KAK5051572.1"/>
    </source>
</evidence>
<keyword evidence="4 10" id="KW-0812">Transmembrane</keyword>
<evidence type="ECO:0000256" key="6">
    <source>
        <dbReference type="ARBA" id="ARBA00022989"/>
    </source>
</evidence>
<evidence type="ECO:0000256" key="9">
    <source>
        <dbReference type="SAM" id="MobiDB-lite"/>
    </source>
</evidence>
<organism evidence="12 13">
    <name type="scientific">Exophiala bonariae</name>
    <dbReference type="NCBI Taxonomy" id="1690606"/>
    <lineage>
        <taxon>Eukaryota</taxon>
        <taxon>Fungi</taxon>
        <taxon>Dikarya</taxon>
        <taxon>Ascomycota</taxon>
        <taxon>Pezizomycotina</taxon>
        <taxon>Eurotiomycetes</taxon>
        <taxon>Chaetothyriomycetidae</taxon>
        <taxon>Chaetothyriales</taxon>
        <taxon>Herpotrichiellaceae</taxon>
        <taxon>Exophiala</taxon>
    </lineage>
</organism>
<keyword evidence="7 10" id="KW-0472">Membrane</keyword>
<dbReference type="GO" id="GO:0050291">
    <property type="term" value="F:sphingosine N-acyltransferase activity"/>
    <property type="evidence" value="ECO:0007669"/>
    <property type="project" value="InterPro"/>
</dbReference>
<evidence type="ECO:0000256" key="8">
    <source>
        <dbReference type="ARBA" id="ARBA00023180"/>
    </source>
</evidence>
<sequence>MSRILTSRVLNYLNSPLTDGYYVMFIGIWVYTRHYLSLRIMWAVLTEFATVGPYELNWETQQYKCWISQVITFSLLAILQALNIFWLFLIFRVLWNYIMTRNLVDETSDVEDEAEEPRDPATELLEQNTSQKQ</sequence>
<evidence type="ECO:0000256" key="1">
    <source>
        <dbReference type="ARBA" id="ARBA00004477"/>
    </source>
</evidence>
<feature type="domain" description="TLC" evidence="11">
    <location>
        <begin position="7"/>
        <end position="92"/>
    </location>
</feature>